<name>A0AAE1Z4H3_9LAMI</name>
<comment type="caution">
    <text evidence="3">The sequence shown here is derived from an EMBL/GenBank/DDBJ whole genome shotgun (WGS) entry which is preliminary data.</text>
</comment>
<evidence type="ECO:0008006" key="5">
    <source>
        <dbReference type="Google" id="ProtNLM"/>
    </source>
</evidence>
<gene>
    <name evidence="3" type="ORF">Salat_0463200</name>
</gene>
<protein>
    <recommendedName>
        <fullName evidence="5">Proline-rich protein</fullName>
    </recommendedName>
</protein>
<feature type="compositionally biased region" description="Basic residues" evidence="1">
    <location>
        <begin position="58"/>
        <end position="77"/>
    </location>
</feature>
<organism evidence="3 4">
    <name type="scientific">Sesamum alatum</name>
    <dbReference type="NCBI Taxonomy" id="300844"/>
    <lineage>
        <taxon>Eukaryota</taxon>
        <taxon>Viridiplantae</taxon>
        <taxon>Streptophyta</taxon>
        <taxon>Embryophyta</taxon>
        <taxon>Tracheophyta</taxon>
        <taxon>Spermatophyta</taxon>
        <taxon>Magnoliopsida</taxon>
        <taxon>eudicotyledons</taxon>
        <taxon>Gunneridae</taxon>
        <taxon>Pentapetalae</taxon>
        <taxon>asterids</taxon>
        <taxon>lamiids</taxon>
        <taxon>Lamiales</taxon>
        <taxon>Pedaliaceae</taxon>
        <taxon>Sesamum</taxon>
    </lineage>
</organism>
<keyword evidence="4" id="KW-1185">Reference proteome</keyword>
<feature type="region of interest" description="Disordered" evidence="1">
    <location>
        <begin position="38"/>
        <end position="108"/>
    </location>
</feature>
<feature type="compositionally biased region" description="Basic residues" evidence="1">
    <location>
        <begin position="85"/>
        <end position="94"/>
    </location>
</feature>
<evidence type="ECO:0000256" key="2">
    <source>
        <dbReference type="SAM" id="SignalP"/>
    </source>
</evidence>
<accession>A0AAE1Z4H3</accession>
<evidence type="ECO:0000313" key="3">
    <source>
        <dbReference type="EMBL" id="KAK4441283.1"/>
    </source>
</evidence>
<dbReference type="AlphaFoldDB" id="A0AAE1Z4H3"/>
<dbReference type="EMBL" id="JACGWO010000001">
    <property type="protein sequence ID" value="KAK4441283.1"/>
    <property type="molecule type" value="Genomic_DNA"/>
</dbReference>
<reference evidence="3" key="2">
    <citation type="journal article" date="2024" name="Plant">
        <title>Genomic evolution and insights into agronomic trait innovations of Sesamum species.</title>
        <authorList>
            <person name="Miao H."/>
            <person name="Wang L."/>
            <person name="Qu L."/>
            <person name="Liu H."/>
            <person name="Sun Y."/>
            <person name="Le M."/>
            <person name="Wang Q."/>
            <person name="Wei S."/>
            <person name="Zheng Y."/>
            <person name="Lin W."/>
            <person name="Duan Y."/>
            <person name="Cao H."/>
            <person name="Xiong S."/>
            <person name="Wang X."/>
            <person name="Wei L."/>
            <person name="Li C."/>
            <person name="Ma Q."/>
            <person name="Ju M."/>
            <person name="Zhao R."/>
            <person name="Li G."/>
            <person name="Mu C."/>
            <person name="Tian Q."/>
            <person name="Mei H."/>
            <person name="Zhang T."/>
            <person name="Gao T."/>
            <person name="Zhang H."/>
        </authorList>
    </citation>
    <scope>NUCLEOTIDE SEQUENCE</scope>
    <source>
        <strain evidence="3">3651</strain>
    </source>
</reference>
<feature type="chain" id="PRO_5041933894" description="Proline-rich protein" evidence="2">
    <location>
        <begin position="23"/>
        <end position="108"/>
    </location>
</feature>
<evidence type="ECO:0000313" key="4">
    <source>
        <dbReference type="Proteomes" id="UP001293254"/>
    </source>
</evidence>
<keyword evidence="2" id="KW-0732">Signal</keyword>
<proteinExistence type="predicted"/>
<dbReference type="Proteomes" id="UP001293254">
    <property type="component" value="Unassembled WGS sequence"/>
</dbReference>
<sequence length="108" mass="11877">MSRFSSLLLLLVLLFVATPCLTRSVEEDSILLNSNLSENGLTLDDEDGIWSLDASKPAPHRAKPPKYSKPPKHGKPPKHSEPPKHSKPPKHGHHAPPPPHHSLELEGL</sequence>
<reference evidence="3" key="1">
    <citation type="submission" date="2020-06" db="EMBL/GenBank/DDBJ databases">
        <authorList>
            <person name="Li T."/>
            <person name="Hu X."/>
            <person name="Zhang T."/>
            <person name="Song X."/>
            <person name="Zhang H."/>
            <person name="Dai N."/>
            <person name="Sheng W."/>
            <person name="Hou X."/>
            <person name="Wei L."/>
        </authorList>
    </citation>
    <scope>NUCLEOTIDE SEQUENCE</scope>
    <source>
        <strain evidence="3">3651</strain>
        <tissue evidence="3">Leaf</tissue>
    </source>
</reference>
<evidence type="ECO:0000256" key="1">
    <source>
        <dbReference type="SAM" id="MobiDB-lite"/>
    </source>
</evidence>
<feature type="signal peptide" evidence="2">
    <location>
        <begin position="1"/>
        <end position="22"/>
    </location>
</feature>